<dbReference type="InterPro" id="IPR017927">
    <property type="entry name" value="FAD-bd_FR_type"/>
</dbReference>
<dbReference type="Pfam" id="PF00111">
    <property type="entry name" value="Fer2"/>
    <property type="match status" value="1"/>
</dbReference>
<accession>A0A9X2CMH9</accession>
<reference evidence="14" key="1">
    <citation type="submission" date="2022-01" db="EMBL/GenBank/DDBJ databases">
        <title>Whole genome-based taxonomy of the Shewanellaceae.</title>
        <authorList>
            <person name="Martin-Rodriguez A.J."/>
        </authorList>
    </citation>
    <scope>NUCLEOTIDE SEQUENCE</scope>
    <source>
        <strain evidence="14">DSM 16422</strain>
    </source>
</reference>
<dbReference type="InterPro" id="IPR001041">
    <property type="entry name" value="2Fe-2S_ferredoxin-type"/>
</dbReference>
<keyword evidence="6" id="KW-0560">Oxidoreductase</keyword>
<name>A0A9X2CMH9_9GAMM</name>
<feature type="domain" description="2Fe-2S ferredoxin-type" evidence="12">
    <location>
        <begin position="271"/>
        <end position="354"/>
    </location>
</feature>
<dbReference type="CDD" id="cd00207">
    <property type="entry name" value="fer2"/>
    <property type="match status" value="1"/>
</dbReference>
<dbReference type="InterPro" id="IPR001433">
    <property type="entry name" value="OxRdtase_FAD/NAD-bd"/>
</dbReference>
<feature type="domain" description="FAD-binding FR-type" evidence="13">
    <location>
        <begin position="1"/>
        <end position="104"/>
    </location>
</feature>
<evidence type="ECO:0000256" key="7">
    <source>
        <dbReference type="ARBA" id="ARBA00023004"/>
    </source>
</evidence>
<evidence type="ECO:0000256" key="5">
    <source>
        <dbReference type="ARBA" id="ARBA00022827"/>
    </source>
</evidence>
<proteinExistence type="inferred from homology"/>
<keyword evidence="5" id="KW-0274">FAD</keyword>
<evidence type="ECO:0000313" key="14">
    <source>
        <dbReference type="EMBL" id="MCL1143689.1"/>
    </source>
</evidence>
<dbReference type="GO" id="GO:0016491">
    <property type="term" value="F:oxidoreductase activity"/>
    <property type="evidence" value="ECO:0007669"/>
    <property type="project" value="UniProtKB-KW"/>
</dbReference>
<dbReference type="SUPFAM" id="SSF63380">
    <property type="entry name" value="Riboflavin synthase domain-like"/>
    <property type="match status" value="1"/>
</dbReference>
<keyword evidence="9" id="KW-0830">Ubiquinone</keyword>
<evidence type="ECO:0000256" key="3">
    <source>
        <dbReference type="ARBA" id="ARBA00022714"/>
    </source>
</evidence>
<dbReference type="SUPFAM" id="SSF54292">
    <property type="entry name" value="2Fe-2S ferredoxin-like"/>
    <property type="match status" value="1"/>
</dbReference>
<dbReference type="PROSITE" id="PS51085">
    <property type="entry name" value="2FE2S_FER_2"/>
    <property type="match status" value="1"/>
</dbReference>
<protein>
    <submittedName>
        <fullName evidence="14">Hybrid-cluster NAD(P)-dependent oxidoreductase</fullName>
    </submittedName>
</protein>
<dbReference type="PROSITE" id="PS00197">
    <property type="entry name" value="2FE2S_FER_1"/>
    <property type="match status" value="1"/>
</dbReference>
<dbReference type="InterPro" id="IPR039261">
    <property type="entry name" value="FNR_nucleotide-bd"/>
</dbReference>
<sequence length="354" mass="38444">MGEVTLRCVEKWQETHDVTSFRFQGIEPVKFNYKPGQFITFKLNISGKPVYRSYTIASSPSRPYSLIVTVKQIPGGLVSNYLAKQLNVNDDVTVTGPAGVFNLVDIKAQKYLFLSAGSGVTPMHSMSRWLCDTTVDSDIAFVHSARSAEDIIFADAMASMAQRSSQFSLSYVLEDDANTQALTKRYADTQIESGRLTIEKLVQLVPDYQSRTVFICGPKPYMDAVKSLLVTAKFNMDNFYQESFGDGQTAVSAALSTTTLSPEQHKAQGGFMLKIADKDIPLGADQTLLHGIESAGLPIIAACRSGVCGACKCKVTQGEVNSTSQMTLTAEEIAQGYVLACSTTIKSDVQLSLG</sequence>
<dbReference type="InterPro" id="IPR017938">
    <property type="entry name" value="Riboflavin_synthase-like_b-brl"/>
</dbReference>
<comment type="cofactor">
    <cofactor evidence="10">
        <name>[2Fe-2S] cluster</name>
        <dbReference type="ChEBI" id="CHEBI:190135"/>
    </cofactor>
</comment>
<dbReference type="Gene3D" id="3.40.50.80">
    <property type="entry name" value="Nucleotide-binding domain of ferredoxin-NADP reductase (FNR) module"/>
    <property type="match status" value="1"/>
</dbReference>
<dbReference type="Proteomes" id="UP001139333">
    <property type="component" value="Unassembled WGS sequence"/>
</dbReference>
<dbReference type="GO" id="GO:0046872">
    <property type="term" value="F:metal ion binding"/>
    <property type="evidence" value="ECO:0007669"/>
    <property type="project" value="UniProtKB-KW"/>
</dbReference>
<dbReference type="InterPro" id="IPR012675">
    <property type="entry name" value="Beta-grasp_dom_sf"/>
</dbReference>
<dbReference type="Gene3D" id="2.40.30.10">
    <property type="entry name" value="Translation factors"/>
    <property type="match status" value="1"/>
</dbReference>
<evidence type="ECO:0000256" key="4">
    <source>
        <dbReference type="ARBA" id="ARBA00022723"/>
    </source>
</evidence>
<dbReference type="InterPro" id="IPR036010">
    <property type="entry name" value="2Fe-2S_ferredoxin-like_sf"/>
</dbReference>
<gene>
    <name evidence="14" type="ORF">L2672_13485</name>
</gene>
<dbReference type="PANTHER" id="PTHR47354">
    <property type="entry name" value="NADH OXIDOREDUCTASE HCR"/>
    <property type="match status" value="1"/>
</dbReference>
<evidence type="ECO:0000256" key="2">
    <source>
        <dbReference type="ARBA" id="ARBA00022630"/>
    </source>
</evidence>
<evidence type="ECO:0000313" key="15">
    <source>
        <dbReference type="Proteomes" id="UP001139333"/>
    </source>
</evidence>
<dbReference type="Gene3D" id="3.10.20.30">
    <property type="match status" value="1"/>
</dbReference>
<evidence type="ECO:0000259" key="12">
    <source>
        <dbReference type="PROSITE" id="PS51085"/>
    </source>
</evidence>
<comment type="cofactor">
    <cofactor evidence="1">
        <name>FAD</name>
        <dbReference type="ChEBI" id="CHEBI:57692"/>
    </cofactor>
</comment>
<dbReference type="PANTHER" id="PTHR47354:SF6">
    <property type="entry name" value="NADH OXIDOREDUCTASE HCR"/>
    <property type="match status" value="1"/>
</dbReference>
<dbReference type="PRINTS" id="PR00410">
    <property type="entry name" value="PHEHYDRXLASE"/>
</dbReference>
<dbReference type="CDD" id="cd06215">
    <property type="entry name" value="FNR_iron_sulfur_binding_1"/>
    <property type="match status" value="1"/>
</dbReference>
<dbReference type="InterPro" id="IPR050415">
    <property type="entry name" value="MRET"/>
</dbReference>
<comment type="similarity">
    <text evidence="11">In the N-terminal section; belongs to the FAD-binding oxidoreductase type 6 family.</text>
</comment>
<organism evidence="14 15">
    <name type="scientific">Shewanella gaetbuli</name>
    <dbReference type="NCBI Taxonomy" id="220752"/>
    <lineage>
        <taxon>Bacteria</taxon>
        <taxon>Pseudomonadati</taxon>
        <taxon>Pseudomonadota</taxon>
        <taxon>Gammaproteobacteria</taxon>
        <taxon>Alteromonadales</taxon>
        <taxon>Shewanellaceae</taxon>
        <taxon>Shewanella</taxon>
    </lineage>
</organism>
<evidence type="ECO:0000259" key="13">
    <source>
        <dbReference type="PROSITE" id="PS51384"/>
    </source>
</evidence>
<evidence type="ECO:0000256" key="9">
    <source>
        <dbReference type="ARBA" id="ARBA00023075"/>
    </source>
</evidence>
<keyword evidence="3" id="KW-0001">2Fe-2S</keyword>
<dbReference type="Pfam" id="PF00970">
    <property type="entry name" value="FAD_binding_6"/>
    <property type="match status" value="1"/>
</dbReference>
<dbReference type="Pfam" id="PF00175">
    <property type="entry name" value="NAD_binding_1"/>
    <property type="match status" value="1"/>
</dbReference>
<evidence type="ECO:0000256" key="1">
    <source>
        <dbReference type="ARBA" id="ARBA00001974"/>
    </source>
</evidence>
<evidence type="ECO:0000256" key="8">
    <source>
        <dbReference type="ARBA" id="ARBA00023014"/>
    </source>
</evidence>
<comment type="caution">
    <text evidence="14">The sequence shown here is derived from an EMBL/GenBank/DDBJ whole genome shotgun (WGS) entry which is preliminary data.</text>
</comment>
<dbReference type="GO" id="GO:0051537">
    <property type="term" value="F:2 iron, 2 sulfur cluster binding"/>
    <property type="evidence" value="ECO:0007669"/>
    <property type="project" value="UniProtKB-KW"/>
</dbReference>
<dbReference type="EMBL" id="JAKIKP010000011">
    <property type="protein sequence ID" value="MCL1143689.1"/>
    <property type="molecule type" value="Genomic_DNA"/>
</dbReference>
<keyword evidence="7" id="KW-0408">Iron</keyword>
<dbReference type="InterPro" id="IPR008333">
    <property type="entry name" value="Cbr1-like_FAD-bd_dom"/>
</dbReference>
<evidence type="ECO:0000256" key="10">
    <source>
        <dbReference type="ARBA" id="ARBA00034078"/>
    </source>
</evidence>
<evidence type="ECO:0000256" key="6">
    <source>
        <dbReference type="ARBA" id="ARBA00023002"/>
    </source>
</evidence>
<keyword evidence="4" id="KW-0479">Metal-binding</keyword>
<keyword evidence="2" id="KW-0285">Flavoprotein</keyword>
<evidence type="ECO:0000256" key="11">
    <source>
        <dbReference type="ARBA" id="ARBA00061434"/>
    </source>
</evidence>
<dbReference type="InterPro" id="IPR006058">
    <property type="entry name" value="2Fe2S_fd_BS"/>
</dbReference>
<keyword evidence="15" id="KW-1185">Reference proteome</keyword>
<dbReference type="PROSITE" id="PS51384">
    <property type="entry name" value="FAD_FR"/>
    <property type="match status" value="1"/>
</dbReference>
<dbReference type="AlphaFoldDB" id="A0A9X2CMH9"/>
<dbReference type="SUPFAM" id="SSF52343">
    <property type="entry name" value="Ferredoxin reductase-like, C-terminal NADP-linked domain"/>
    <property type="match status" value="1"/>
</dbReference>
<keyword evidence="8" id="KW-0411">Iron-sulfur</keyword>